<dbReference type="GO" id="GO:0003677">
    <property type="term" value="F:DNA binding"/>
    <property type="evidence" value="ECO:0007669"/>
    <property type="project" value="InterPro"/>
</dbReference>
<comment type="function">
    <text evidence="2">May play the central regulatory role in sporulation. It may be an element of the effector pathway responsible for the activation of sporulation genes in response to nutritional stress. Spo0A may act in concert with spo0H (a sigma factor) to control the expression of some genes that are critical to the sporulation process.</text>
</comment>
<evidence type="ECO:0000313" key="7">
    <source>
        <dbReference type="Proteomes" id="UP000095621"/>
    </source>
</evidence>
<reference evidence="6 7" key="1">
    <citation type="submission" date="2015-09" db="EMBL/GenBank/DDBJ databases">
        <authorList>
            <consortium name="Pathogen Informatics"/>
        </authorList>
    </citation>
    <scope>NUCLEOTIDE SEQUENCE [LARGE SCALE GENOMIC DNA]</scope>
    <source>
        <strain evidence="6 7">2789STDY5834875</strain>
    </source>
</reference>
<dbReference type="RefSeq" id="WP_055214649.1">
    <property type="nucleotide sequence ID" value="NZ_CABJMX010000079.1"/>
</dbReference>
<name>A0A174YQ05_9FIRM</name>
<dbReference type="Proteomes" id="UP000095621">
    <property type="component" value="Unassembled WGS sequence"/>
</dbReference>
<sequence length="236" mass="27917">MKVAVCDDNREFCEKERTTIKDVFKQYFQGEDCQVDIYNDGQTIISNYSDNAYDMVFLDLELGDENGFDIAEQIVLMNNDAIIIFVTSHENLVYEAFRFRPLGYIVKDRFDREFTRMMVKIVDKLIKMRQVIELGGEKFYVDRVVSIATQKRKICVKSLKGEILLADSYTRHVAELEKYGFVQSSKGVLINMKYIKSIDEDNDVFVMYNNERVPISRRRKKDVIEEYRKFMFDNNR</sequence>
<dbReference type="PANTHER" id="PTHR37299:SF1">
    <property type="entry name" value="STAGE 0 SPORULATION PROTEIN A HOMOLOG"/>
    <property type="match status" value="1"/>
</dbReference>
<dbReference type="EMBL" id="CZBU01000002">
    <property type="protein sequence ID" value="CUQ75762.1"/>
    <property type="molecule type" value="Genomic_DNA"/>
</dbReference>
<feature type="modified residue" description="4-aspartylphosphate" evidence="3">
    <location>
        <position position="59"/>
    </location>
</feature>
<dbReference type="Gene3D" id="2.40.50.1020">
    <property type="entry name" value="LytTr DNA-binding domain"/>
    <property type="match status" value="1"/>
</dbReference>
<dbReference type="InterPro" id="IPR011006">
    <property type="entry name" value="CheY-like_superfamily"/>
</dbReference>
<dbReference type="InterPro" id="IPR046947">
    <property type="entry name" value="LytR-like"/>
</dbReference>
<dbReference type="Pfam" id="PF04397">
    <property type="entry name" value="LytTR"/>
    <property type="match status" value="1"/>
</dbReference>
<accession>A0A174YQ05</accession>
<evidence type="ECO:0000256" key="1">
    <source>
        <dbReference type="ARBA" id="ARBA00018672"/>
    </source>
</evidence>
<feature type="domain" description="HTH LytTR-type" evidence="5">
    <location>
        <begin position="174"/>
        <end position="229"/>
    </location>
</feature>
<protein>
    <recommendedName>
        <fullName evidence="1">Stage 0 sporulation protein A homolog</fullName>
    </recommendedName>
</protein>
<dbReference type="GO" id="GO:0000156">
    <property type="term" value="F:phosphorelay response regulator activity"/>
    <property type="evidence" value="ECO:0007669"/>
    <property type="project" value="InterPro"/>
</dbReference>
<dbReference type="SMART" id="SM00448">
    <property type="entry name" value="REC"/>
    <property type="match status" value="1"/>
</dbReference>
<dbReference type="PROSITE" id="PS50110">
    <property type="entry name" value="RESPONSE_REGULATORY"/>
    <property type="match status" value="1"/>
</dbReference>
<evidence type="ECO:0000256" key="2">
    <source>
        <dbReference type="ARBA" id="ARBA00024867"/>
    </source>
</evidence>
<dbReference type="SMART" id="SM00850">
    <property type="entry name" value="LytTR"/>
    <property type="match status" value="1"/>
</dbReference>
<evidence type="ECO:0000313" key="6">
    <source>
        <dbReference type="EMBL" id="CUQ75762.1"/>
    </source>
</evidence>
<gene>
    <name evidence="6" type="primary">lytR_2</name>
    <name evidence="6" type="ORF">ERS852490_00658</name>
</gene>
<dbReference type="PROSITE" id="PS50930">
    <property type="entry name" value="HTH_LYTTR"/>
    <property type="match status" value="1"/>
</dbReference>
<dbReference type="SUPFAM" id="SSF52172">
    <property type="entry name" value="CheY-like"/>
    <property type="match status" value="1"/>
</dbReference>
<evidence type="ECO:0000256" key="3">
    <source>
        <dbReference type="PROSITE-ProRule" id="PRU00169"/>
    </source>
</evidence>
<dbReference type="Pfam" id="PF00072">
    <property type="entry name" value="Response_reg"/>
    <property type="match status" value="1"/>
</dbReference>
<dbReference type="OrthoDB" id="9809318at2"/>
<feature type="domain" description="Response regulatory" evidence="4">
    <location>
        <begin position="2"/>
        <end position="122"/>
    </location>
</feature>
<evidence type="ECO:0000259" key="5">
    <source>
        <dbReference type="PROSITE" id="PS50930"/>
    </source>
</evidence>
<evidence type="ECO:0000259" key="4">
    <source>
        <dbReference type="PROSITE" id="PS50110"/>
    </source>
</evidence>
<dbReference type="AlphaFoldDB" id="A0A174YQ05"/>
<dbReference type="Gene3D" id="3.40.50.2300">
    <property type="match status" value="1"/>
</dbReference>
<organism evidence="6 7">
    <name type="scientific">Lachnospira eligens</name>
    <dbReference type="NCBI Taxonomy" id="39485"/>
    <lineage>
        <taxon>Bacteria</taxon>
        <taxon>Bacillati</taxon>
        <taxon>Bacillota</taxon>
        <taxon>Clostridia</taxon>
        <taxon>Lachnospirales</taxon>
        <taxon>Lachnospiraceae</taxon>
        <taxon>Lachnospira</taxon>
    </lineage>
</organism>
<dbReference type="InterPro" id="IPR001789">
    <property type="entry name" value="Sig_transdc_resp-reg_receiver"/>
</dbReference>
<proteinExistence type="predicted"/>
<dbReference type="InterPro" id="IPR007492">
    <property type="entry name" value="LytTR_DNA-bd_dom"/>
</dbReference>
<keyword evidence="3" id="KW-0597">Phosphoprotein</keyword>
<dbReference type="PANTHER" id="PTHR37299">
    <property type="entry name" value="TRANSCRIPTIONAL REGULATOR-RELATED"/>
    <property type="match status" value="1"/>
</dbReference>